<keyword evidence="5" id="KW-1185">Reference proteome</keyword>
<dbReference type="Pfam" id="PF07589">
    <property type="entry name" value="PEP-CTERM"/>
    <property type="match status" value="1"/>
</dbReference>
<evidence type="ECO:0000256" key="1">
    <source>
        <dbReference type="SAM" id="MobiDB-lite"/>
    </source>
</evidence>
<feature type="domain" description="Ice-binding protein C-terminal" evidence="3">
    <location>
        <begin position="228"/>
        <end position="249"/>
    </location>
</feature>
<feature type="region of interest" description="Disordered" evidence="1">
    <location>
        <begin position="44"/>
        <end position="69"/>
    </location>
</feature>
<dbReference type="Proteomes" id="UP000215999">
    <property type="component" value="Unassembled WGS sequence"/>
</dbReference>
<sequence length="259" mass="27206">MKLKVLVAGITLIAAFNAQAIPVNFGAFTAEWLNPVAKPGPNQPVASAAGTNPTIRWGSPATASGQSGYNFDSESPFSTEFDVVMGMSDTFELGTFTHLNNPIFSSGSSLLSVDLKLSTTVQAGALPAENVDFLFSFNHEETPNSANPCAYGPAGQTGVNVNGCADRVTTNTNAFTDVFSISGVDYTVDIRGFTVGGNFVDGFLTKEKVDNQAIIIAKITAFEDINEVPEPAPFAILGAGLLGLGAVRRMKKNKAVTEK</sequence>
<dbReference type="NCBIfam" id="NF038125">
    <property type="entry name" value="PEP_CTERM_THxN"/>
    <property type="match status" value="1"/>
</dbReference>
<proteinExistence type="predicted"/>
<name>A0ABX4G438_9GAMM</name>
<dbReference type="InterPro" id="IPR013424">
    <property type="entry name" value="Ice-binding_C"/>
</dbReference>
<dbReference type="EMBL" id="NOIF01000003">
    <property type="protein sequence ID" value="OZS45834.1"/>
    <property type="molecule type" value="Genomic_DNA"/>
</dbReference>
<evidence type="ECO:0000313" key="4">
    <source>
        <dbReference type="EMBL" id="OZS45834.1"/>
    </source>
</evidence>
<keyword evidence="2" id="KW-0732">Signal</keyword>
<feature type="signal peptide" evidence="2">
    <location>
        <begin position="1"/>
        <end position="20"/>
    </location>
</feature>
<comment type="caution">
    <text evidence="4">The sequence shown here is derived from an EMBL/GenBank/DDBJ whole genome shotgun (WGS) entry which is preliminary data.</text>
</comment>
<evidence type="ECO:0000256" key="2">
    <source>
        <dbReference type="SAM" id="SignalP"/>
    </source>
</evidence>
<accession>A0ABX4G438</accession>
<protein>
    <submittedName>
        <fullName evidence="4">PEP-CTERM sorting domain-containing protein</fullName>
    </submittedName>
</protein>
<organism evidence="4 5">
    <name type="scientific">Photobacterium sanguinicancri</name>
    <dbReference type="NCBI Taxonomy" id="875932"/>
    <lineage>
        <taxon>Bacteria</taxon>
        <taxon>Pseudomonadati</taxon>
        <taxon>Pseudomonadota</taxon>
        <taxon>Gammaproteobacteria</taxon>
        <taxon>Vibrionales</taxon>
        <taxon>Vibrionaceae</taxon>
        <taxon>Photobacterium</taxon>
    </lineage>
</organism>
<dbReference type="InterPro" id="IPR047995">
    <property type="entry name" value="Choice_anch_K"/>
</dbReference>
<reference evidence="4 5" key="1">
    <citation type="journal article" date="2016" name="Antonie Van Leeuwenhoek">
        <title>Photobacterium sanguinicancri sp. nov. isolated from marine animals.</title>
        <authorList>
            <person name="Gomez-Gil B."/>
            <person name="Roque A."/>
            <person name="Rotllant G."/>
            <person name="Romalde J.L."/>
            <person name="Doce A."/>
            <person name="Eggermont M."/>
            <person name="Defoirdt T."/>
        </authorList>
    </citation>
    <scope>NUCLEOTIDE SEQUENCE [LARGE SCALE GENOMIC DNA]</scope>
    <source>
        <strain evidence="4 5">CAIM 1827</strain>
    </source>
</reference>
<evidence type="ECO:0000259" key="3">
    <source>
        <dbReference type="Pfam" id="PF07589"/>
    </source>
</evidence>
<dbReference type="RefSeq" id="WP_094955802.1">
    <property type="nucleotide sequence ID" value="NZ_NOIF01000003.1"/>
</dbReference>
<evidence type="ECO:0000313" key="5">
    <source>
        <dbReference type="Proteomes" id="UP000215999"/>
    </source>
</evidence>
<dbReference type="NCBIfam" id="NF038131">
    <property type="entry name" value="choice_anch_K"/>
    <property type="match status" value="1"/>
</dbReference>
<feature type="chain" id="PRO_5046168870" evidence="2">
    <location>
        <begin position="21"/>
        <end position="259"/>
    </location>
</feature>
<gene>
    <name evidence="4" type="ORF">ASV53_01275</name>
</gene>